<dbReference type="EMBL" id="VSRR010086453">
    <property type="protein sequence ID" value="MPC91065.1"/>
    <property type="molecule type" value="Genomic_DNA"/>
</dbReference>
<evidence type="ECO:0000256" key="1">
    <source>
        <dbReference type="SAM" id="MobiDB-lite"/>
    </source>
</evidence>
<sequence>MPGKREARAPRYSLLPAELVNIPADRSKGALRRITNHLRQGERETGREGGGEEGKRGASDICQVALTDILSAKSQKKSLTSEVPAFQAITVSADTASHTDWCSCRASRRRLPTAG</sequence>
<organism evidence="2 3">
    <name type="scientific">Portunus trituberculatus</name>
    <name type="common">Swimming crab</name>
    <name type="synonym">Neptunus trituberculatus</name>
    <dbReference type="NCBI Taxonomy" id="210409"/>
    <lineage>
        <taxon>Eukaryota</taxon>
        <taxon>Metazoa</taxon>
        <taxon>Ecdysozoa</taxon>
        <taxon>Arthropoda</taxon>
        <taxon>Crustacea</taxon>
        <taxon>Multicrustacea</taxon>
        <taxon>Malacostraca</taxon>
        <taxon>Eumalacostraca</taxon>
        <taxon>Eucarida</taxon>
        <taxon>Decapoda</taxon>
        <taxon>Pleocyemata</taxon>
        <taxon>Brachyura</taxon>
        <taxon>Eubrachyura</taxon>
        <taxon>Portunoidea</taxon>
        <taxon>Portunidae</taxon>
        <taxon>Portuninae</taxon>
        <taxon>Portunus</taxon>
    </lineage>
</organism>
<dbReference type="Proteomes" id="UP000324222">
    <property type="component" value="Unassembled WGS sequence"/>
</dbReference>
<feature type="region of interest" description="Disordered" evidence="1">
    <location>
        <begin position="36"/>
        <end position="57"/>
    </location>
</feature>
<keyword evidence="3" id="KW-1185">Reference proteome</keyword>
<evidence type="ECO:0000313" key="2">
    <source>
        <dbReference type="EMBL" id="MPC91065.1"/>
    </source>
</evidence>
<feature type="compositionally biased region" description="Basic and acidic residues" evidence="1">
    <location>
        <begin position="39"/>
        <end position="57"/>
    </location>
</feature>
<proteinExistence type="predicted"/>
<reference evidence="2 3" key="1">
    <citation type="submission" date="2019-05" db="EMBL/GenBank/DDBJ databases">
        <title>Another draft genome of Portunus trituberculatus and its Hox gene families provides insights of decapod evolution.</title>
        <authorList>
            <person name="Jeong J.-H."/>
            <person name="Song I."/>
            <person name="Kim S."/>
            <person name="Choi T."/>
            <person name="Kim D."/>
            <person name="Ryu S."/>
            <person name="Kim W."/>
        </authorList>
    </citation>
    <scope>NUCLEOTIDE SEQUENCE [LARGE SCALE GENOMIC DNA]</scope>
    <source>
        <tissue evidence="2">Muscle</tissue>
    </source>
</reference>
<evidence type="ECO:0000313" key="3">
    <source>
        <dbReference type="Proteomes" id="UP000324222"/>
    </source>
</evidence>
<accession>A0A5B7J8P9</accession>
<comment type="caution">
    <text evidence="2">The sequence shown here is derived from an EMBL/GenBank/DDBJ whole genome shotgun (WGS) entry which is preliminary data.</text>
</comment>
<gene>
    <name evidence="2" type="ORF">E2C01_086078</name>
</gene>
<dbReference type="AlphaFoldDB" id="A0A5B7J8P9"/>
<name>A0A5B7J8P9_PORTR</name>
<protein>
    <submittedName>
        <fullName evidence="2">Uncharacterized protein</fullName>
    </submittedName>
</protein>